<dbReference type="Proteomes" id="UP000636004">
    <property type="component" value="Unassembled WGS sequence"/>
</dbReference>
<keyword evidence="1" id="KW-1133">Transmembrane helix</keyword>
<sequence length="244" mass="29190">MEIFQKIFLGFVILYVLPVGLVLIKKISKRTRYFIISIPVFTTLLFFGFLLIEIREEKELDKKYPQINNLTFEERPENVRDSILVLQDFMIKISKGWKDNEMSYEIRKYRDFHNYFTLNRYWLGKFEDLVHDSVFRNLQIPESKKADWINNISEDIVPFDTLTQSEASRFINLIKYLDSNKLNSAFLHKGRIGLQYNDSLRIWKGTDFRSITIDTLGFSNSHDYEILDEKGGIYLIKYNDYYTY</sequence>
<keyword evidence="1" id="KW-0812">Transmembrane</keyword>
<protein>
    <submittedName>
        <fullName evidence="2">Uncharacterized protein</fullName>
    </submittedName>
</protein>
<keyword evidence="1" id="KW-0472">Membrane</keyword>
<comment type="caution">
    <text evidence="2">The sequence shown here is derived from an EMBL/GenBank/DDBJ whole genome shotgun (WGS) entry which is preliminary data.</text>
</comment>
<gene>
    <name evidence="2" type="ORF">GCM10007028_36510</name>
</gene>
<feature type="transmembrane region" description="Helical" evidence="1">
    <location>
        <begin position="33"/>
        <end position="52"/>
    </location>
</feature>
<evidence type="ECO:0000256" key="1">
    <source>
        <dbReference type="SAM" id="Phobius"/>
    </source>
</evidence>
<dbReference type="EMBL" id="BMWZ01000027">
    <property type="protein sequence ID" value="GGZ95131.1"/>
    <property type="molecule type" value="Genomic_DNA"/>
</dbReference>
<proteinExistence type="predicted"/>
<evidence type="ECO:0000313" key="2">
    <source>
        <dbReference type="EMBL" id="GGZ95131.1"/>
    </source>
</evidence>
<organism evidence="2 3">
    <name type="scientific">Algibacter mikhailovii</name>
    <dbReference type="NCBI Taxonomy" id="425498"/>
    <lineage>
        <taxon>Bacteria</taxon>
        <taxon>Pseudomonadati</taxon>
        <taxon>Bacteroidota</taxon>
        <taxon>Flavobacteriia</taxon>
        <taxon>Flavobacteriales</taxon>
        <taxon>Flavobacteriaceae</taxon>
        <taxon>Algibacter</taxon>
    </lineage>
</organism>
<dbReference type="AlphaFoldDB" id="A0A918RDU4"/>
<keyword evidence="3" id="KW-1185">Reference proteome</keyword>
<evidence type="ECO:0000313" key="3">
    <source>
        <dbReference type="Proteomes" id="UP000636004"/>
    </source>
</evidence>
<feature type="transmembrane region" description="Helical" evidence="1">
    <location>
        <begin position="7"/>
        <end position="27"/>
    </location>
</feature>
<accession>A0A918RDU4</accession>
<reference evidence="2" key="2">
    <citation type="submission" date="2020-09" db="EMBL/GenBank/DDBJ databases">
        <authorList>
            <person name="Sun Q."/>
            <person name="Kim S."/>
        </authorList>
    </citation>
    <scope>NUCLEOTIDE SEQUENCE</scope>
    <source>
        <strain evidence="2">KCTC 12710</strain>
    </source>
</reference>
<reference evidence="2" key="1">
    <citation type="journal article" date="2014" name="Int. J. Syst. Evol. Microbiol.">
        <title>Complete genome sequence of Corynebacterium casei LMG S-19264T (=DSM 44701T), isolated from a smear-ripened cheese.</title>
        <authorList>
            <consortium name="US DOE Joint Genome Institute (JGI-PGF)"/>
            <person name="Walter F."/>
            <person name="Albersmeier A."/>
            <person name="Kalinowski J."/>
            <person name="Ruckert C."/>
        </authorList>
    </citation>
    <scope>NUCLEOTIDE SEQUENCE</scope>
    <source>
        <strain evidence="2">KCTC 12710</strain>
    </source>
</reference>
<dbReference type="RefSeq" id="WP_189362887.1">
    <property type="nucleotide sequence ID" value="NZ_BMWZ01000027.1"/>
</dbReference>
<name>A0A918RDU4_9FLAO</name>